<evidence type="ECO:0000256" key="2">
    <source>
        <dbReference type="SAM" id="Phobius"/>
    </source>
</evidence>
<feature type="transmembrane region" description="Helical" evidence="2">
    <location>
        <begin position="275"/>
        <end position="297"/>
    </location>
</feature>
<dbReference type="Proteomes" id="UP000676996">
    <property type="component" value="Unassembled WGS sequence"/>
</dbReference>
<evidence type="ECO:0000313" key="3">
    <source>
        <dbReference type="EMBL" id="MBR0552307.1"/>
    </source>
</evidence>
<dbReference type="EMBL" id="JAGRQC010000002">
    <property type="protein sequence ID" value="MBR0552307.1"/>
    <property type="molecule type" value="Genomic_DNA"/>
</dbReference>
<keyword evidence="2" id="KW-0472">Membrane</keyword>
<keyword evidence="4" id="KW-1185">Reference proteome</keyword>
<evidence type="ECO:0000256" key="1">
    <source>
        <dbReference type="SAM" id="MobiDB-lite"/>
    </source>
</evidence>
<feature type="transmembrane region" description="Helical" evidence="2">
    <location>
        <begin position="134"/>
        <end position="155"/>
    </location>
</feature>
<feature type="transmembrane region" description="Helical" evidence="2">
    <location>
        <begin position="199"/>
        <end position="220"/>
    </location>
</feature>
<protein>
    <submittedName>
        <fullName evidence="3">Uncharacterized protein</fullName>
    </submittedName>
</protein>
<feature type="transmembrane region" description="Helical" evidence="2">
    <location>
        <begin position="167"/>
        <end position="187"/>
    </location>
</feature>
<evidence type="ECO:0000313" key="4">
    <source>
        <dbReference type="Proteomes" id="UP000676996"/>
    </source>
</evidence>
<accession>A0A8T4ICE0</accession>
<reference evidence="3" key="1">
    <citation type="submission" date="2021-04" db="EMBL/GenBank/DDBJ databases">
        <title>Ouciella asimina sp. nov., isolated from the surface seawater in the hydrothermal field of Okinawa Trough.</title>
        <authorList>
            <person name="Shuang W."/>
        </authorList>
    </citation>
    <scope>NUCLEOTIDE SEQUENCE</scope>
    <source>
        <strain evidence="3">LXI357</strain>
    </source>
</reference>
<feature type="compositionally biased region" description="Acidic residues" evidence="1">
    <location>
        <begin position="309"/>
        <end position="323"/>
    </location>
</feature>
<organism evidence="3 4">
    <name type="scientific">Stakelama marina</name>
    <dbReference type="NCBI Taxonomy" id="2826939"/>
    <lineage>
        <taxon>Bacteria</taxon>
        <taxon>Pseudomonadati</taxon>
        <taxon>Pseudomonadota</taxon>
        <taxon>Alphaproteobacteria</taxon>
        <taxon>Sphingomonadales</taxon>
        <taxon>Sphingomonadaceae</taxon>
        <taxon>Stakelama</taxon>
    </lineage>
</organism>
<gene>
    <name evidence="3" type="ORF">J7S20_07305</name>
</gene>
<name>A0A8T4ICE0_9SPHN</name>
<feature type="region of interest" description="Disordered" evidence="1">
    <location>
        <begin position="307"/>
        <end position="330"/>
    </location>
</feature>
<keyword evidence="2" id="KW-1133">Transmembrane helix</keyword>
<dbReference type="RefSeq" id="WP_284053594.1">
    <property type="nucleotide sequence ID" value="NZ_JAGRQC010000002.1"/>
</dbReference>
<feature type="transmembrane region" description="Helical" evidence="2">
    <location>
        <begin position="58"/>
        <end position="77"/>
    </location>
</feature>
<comment type="caution">
    <text evidence="3">The sequence shown here is derived from an EMBL/GenBank/DDBJ whole genome shotgun (WGS) entry which is preliminary data.</text>
</comment>
<dbReference type="AlphaFoldDB" id="A0A8T4ICE0"/>
<feature type="transmembrane region" description="Helical" evidence="2">
    <location>
        <begin position="20"/>
        <end position="38"/>
    </location>
</feature>
<proteinExistence type="predicted"/>
<sequence length="330" mass="36403">MTEWIEKLREWLETPAARFATRLFRILFFVAVLGWLVLKVRAIGWRQVLDALPTNPLFYILFLFMFLALPASETVIFRIILGGRILREFPVFIRKRVFNSALLGYSGEVYYFLWAQKHLGVPAKKILLGIKDNAILSALASAGVTSALLVAFLLSGRASSVARWLDSATGGLIAGALILAFVIPVAIRLRRQIISIAPRVALTVFGIHVVRICLVVLLQATQWAVVLPQEPWTVWLIFLTTQMVVSRLPFVPNRDLLFLSAGLEMSNVIEGPREAMAGLLLAGGALTQGSNLIFFLLTSIKRRSGTPDAEAEAEAGALDADEEIGPRPAR</sequence>
<keyword evidence="2" id="KW-0812">Transmembrane</keyword>